<organism evidence="2 3">
    <name type="scientific">Diploscapter pachys</name>
    <dbReference type="NCBI Taxonomy" id="2018661"/>
    <lineage>
        <taxon>Eukaryota</taxon>
        <taxon>Metazoa</taxon>
        <taxon>Ecdysozoa</taxon>
        <taxon>Nematoda</taxon>
        <taxon>Chromadorea</taxon>
        <taxon>Rhabditida</taxon>
        <taxon>Rhabditina</taxon>
        <taxon>Rhabditomorpha</taxon>
        <taxon>Rhabditoidea</taxon>
        <taxon>Rhabditidae</taxon>
        <taxon>Diploscapter</taxon>
    </lineage>
</organism>
<keyword evidence="3" id="KW-1185">Reference proteome</keyword>
<sequence length="183" mass="20782">MGKFTLEVLKWKLTDTDDNDPLILRVMARTEDIVCHAMLPSAIFLLLVLALGIAVTVVGYLHIGVCVEQPNLPYWLIYYGVLIIILVFARINQRRNAGIVGPKYEFCVTLMRIVRVVLWVVITVVHVYLLTLVLPVFCKEEEVQCDSFLQWFAIVTLGITTFVGLLRMTITSSLYLNGIFLAY</sequence>
<dbReference type="Proteomes" id="UP000218231">
    <property type="component" value="Unassembled WGS sequence"/>
</dbReference>
<evidence type="ECO:0000313" key="2">
    <source>
        <dbReference type="EMBL" id="PAV59830.1"/>
    </source>
</evidence>
<reference evidence="2 3" key="1">
    <citation type="journal article" date="2017" name="Curr. Biol.">
        <title>Genome architecture and evolution of a unichromosomal asexual nematode.</title>
        <authorList>
            <person name="Fradin H."/>
            <person name="Zegar C."/>
            <person name="Gutwein M."/>
            <person name="Lucas J."/>
            <person name="Kovtun M."/>
            <person name="Corcoran D."/>
            <person name="Baugh L.R."/>
            <person name="Kiontke K."/>
            <person name="Gunsalus K."/>
            <person name="Fitch D.H."/>
            <person name="Piano F."/>
        </authorList>
    </citation>
    <scope>NUCLEOTIDE SEQUENCE [LARGE SCALE GENOMIC DNA]</scope>
    <source>
        <strain evidence="2">PF1309</strain>
    </source>
</reference>
<protein>
    <submittedName>
        <fullName evidence="2">Uncharacterized protein</fullName>
    </submittedName>
</protein>
<accession>A0A2A2JDK9</accession>
<feature type="transmembrane region" description="Helical" evidence="1">
    <location>
        <begin position="75"/>
        <end position="92"/>
    </location>
</feature>
<keyword evidence="1" id="KW-1133">Transmembrane helix</keyword>
<gene>
    <name evidence="2" type="ORF">WR25_08041</name>
</gene>
<feature type="transmembrane region" description="Helical" evidence="1">
    <location>
        <begin position="148"/>
        <end position="166"/>
    </location>
</feature>
<keyword evidence="1" id="KW-0812">Transmembrane</keyword>
<dbReference type="AlphaFoldDB" id="A0A2A2JDK9"/>
<proteinExistence type="predicted"/>
<keyword evidence="1" id="KW-0472">Membrane</keyword>
<dbReference type="EMBL" id="LIAE01010498">
    <property type="protein sequence ID" value="PAV59830.1"/>
    <property type="molecule type" value="Genomic_DNA"/>
</dbReference>
<name>A0A2A2JDK9_9BILA</name>
<feature type="transmembrane region" description="Helical" evidence="1">
    <location>
        <begin position="37"/>
        <end position="63"/>
    </location>
</feature>
<comment type="caution">
    <text evidence="2">The sequence shown here is derived from an EMBL/GenBank/DDBJ whole genome shotgun (WGS) entry which is preliminary data.</text>
</comment>
<evidence type="ECO:0000256" key="1">
    <source>
        <dbReference type="SAM" id="Phobius"/>
    </source>
</evidence>
<feature type="transmembrane region" description="Helical" evidence="1">
    <location>
        <begin position="113"/>
        <end position="136"/>
    </location>
</feature>
<evidence type="ECO:0000313" key="3">
    <source>
        <dbReference type="Proteomes" id="UP000218231"/>
    </source>
</evidence>